<accession>A0A2S8S404</accession>
<evidence type="ECO:0000313" key="3">
    <source>
        <dbReference type="Proteomes" id="UP000238338"/>
    </source>
</evidence>
<keyword evidence="3" id="KW-1185">Reference proteome</keyword>
<gene>
    <name evidence="2" type="ORF">LX70_03430</name>
</gene>
<feature type="domain" description="YtkA-like" evidence="1">
    <location>
        <begin position="68"/>
        <end position="128"/>
    </location>
</feature>
<comment type="caution">
    <text evidence="2">The sequence shown here is derived from an EMBL/GenBank/DDBJ whole genome shotgun (WGS) entry which is preliminary data.</text>
</comment>
<organism evidence="2 3">
    <name type="scientific">Albidovulum denitrificans</name>
    <dbReference type="NCBI Taxonomy" id="404881"/>
    <lineage>
        <taxon>Bacteria</taxon>
        <taxon>Pseudomonadati</taxon>
        <taxon>Pseudomonadota</taxon>
        <taxon>Alphaproteobacteria</taxon>
        <taxon>Rhodobacterales</taxon>
        <taxon>Paracoccaceae</taxon>
        <taxon>Albidovulum</taxon>
    </lineage>
</organism>
<dbReference type="EMBL" id="PVEP01000009">
    <property type="protein sequence ID" value="PQV55468.1"/>
    <property type="molecule type" value="Genomic_DNA"/>
</dbReference>
<dbReference type="Pfam" id="PF13115">
    <property type="entry name" value="YtkA"/>
    <property type="match status" value="1"/>
</dbReference>
<dbReference type="OrthoDB" id="7644716at2"/>
<evidence type="ECO:0000313" key="2">
    <source>
        <dbReference type="EMBL" id="PQV55468.1"/>
    </source>
</evidence>
<dbReference type="AlphaFoldDB" id="A0A2S8S404"/>
<protein>
    <submittedName>
        <fullName evidence="2">YtkA-like protein</fullName>
    </submittedName>
</protein>
<reference evidence="2 3" key="1">
    <citation type="submission" date="2018-02" db="EMBL/GenBank/DDBJ databases">
        <title>Genomic Encyclopedia of Archaeal and Bacterial Type Strains, Phase II (KMG-II): from individual species to whole genera.</title>
        <authorList>
            <person name="Goeker M."/>
        </authorList>
    </citation>
    <scope>NUCLEOTIDE SEQUENCE [LARGE SCALE GENOMIC DNA]</scope>
    <source>
        <strain evidence="2 3">DSM 18921</strain>
    </source>
</reference>
<dbReference type="InterPro" id="IPR032693">
    <property type="entry name" value="YtkA-like_dom"/>
</dbReference>
<dbReference type="Proteomes" id="UP000238338">
    <property type="component" value="Unassembled WGS sequence"/>
</dbReference>
<sequence>MRTRVLAVALALGVFALVGAFIWTTVRTLDPRDTVADQSEPTAEVSEVLPDGRIDVQVYALGNRDVRLDIQFTPDADAIESAAMRPDVNFAMMEMHMDGFDPPLQLVEAGVWRANLKLPMAGRWVVSVGFGEDRAEVEFDAQ</sequence>
<proteinExistence type="predicted"/>
<name>A0A2S8S404_9RHOB</name>
<evidence type="ECO:0000259" key="1">
    <source>
        <dbReference type="Pfam" id="PF13115"/>
    </source>
</evidence>